<dbReference type="HOGENOM" id="CLU_110624_0_0_3"/>
<dbReference type="GO" id="GO:0043565">
    <property type="term" value="F:sequence-specific DNA binding"/>
    <property type="evidence" value="ECO:0007669"/>
    <property type="project" value="TreeGrafter"/>
</dbReference>
<evidence type="ECO:0000313" key="2">
    <source>
        <dbReference type="EMBL" id="AFZ22713.1"/>
    </source>
</evidence>
<evidence type="ECO:0000259" key="1">
    <source>
        <dbReference type="SMART" id="SM01321"/>
    </source>
</evidence>
<dbReference type="SMART" id="SM01321">
    <property type="entry name" value="Y1_Tnp"/>
    <property type="match status" value="1"/>
</dbReference>
<dbReference type="InterPro" id="IPR036515">
    <property type="entry name" value="Transposase_17_sf"/>
</dbReference>
<feature type="domain" description="Transposase IS200-like" evidence="1">
    <location>
        <begin position="25"/>
        <end position="191"/>
    </location>
</feature>
<dbReference type="InterPro" id="IPR052715">
    <property type="entry name" value="RAYT_transposase"/>
</dbReference>
<dbReference type="GO" id="GO:0004803">
    <property type="term" value="F:transposase activity"/>
    <property type="evidence" value="ECO:0007669"/>
    <property type="project" value="InterPro"/>
</dbReference>
<dbReference type="Proteomes" id="UP000010475">
    <property type="component" value="Chromosome"/>
</dbReference>
<sequence length="217" mass="25479">MSNNLPIPQNPQLKITSRKLPHWELNGSVYHITFVTWERLELNESAREIVLNACLFFHLKRYEIFAMVIMPDHVHLLIQPWVKSDNHGRGVNRRDACSTDDKGEVNLINHRRDACSTDDEGEVNLINHRRDACSTEYWSLSSIMHSIKSYTAKQIPKVMKHIGTVWEDESHDHIIRNYREFQNTWQYIRQNSVQAGLSVNPEAYPFLWESEKSSEYS</sequence>
<dbReference type="PATRIC" id="fig|56107.3.peg.395"/>
<name>K9WR97_9NOST</name>
<keyword evidence="3" id="KW-1185">Reference proteome</keyword>
<accession>K9WR97</accession>
<dbReference type="Gene3D" id="3.30.70.1290">
    <property type="entry name" value="Transposase IS200-like"/>
    <property type="match status" value="1"/>
</dbReference>
<dbReference type="PANTHER" id="PTHR36966">
    <property type="entry name" value="REP-ASSOCIATED TYROSINE TRANSPOSASE"/>
    <property type="match status" value="1"/>
</dbReference>
<dbReference type="AlphaFoldDB" id="K9WR97"/>
<proteinExistence type="predicted"/>
<organism evidence="2 3">
    <name type="scientific">Cylindrospermum stagnale PCC 7417</name>
    <dbReference type="NCBI Taxonomy" id="56107"/>
    <lineage>
        <taxon>Bacteria</taxon>
        <taxon>Bacillati</taxon>
        <taxon>Cyanobacteriota</taxon>
        <taxon>Cyanophyceae</taxon>
        <taxon>Nostocales</taxon>
        <taxon>Nostocaceae</taxon>
        <taxon>Cylindrospermum</taxon>
    </lineage>
</organism>
<dbReference type="STRING" id="56107.Cylst_0356"/>
<dbReference type="InterPro" id="IPR002686">
    <property type="entry name" value="Transposase_17"/>
</dbReference>
<dbReference type="EMBL" id="CP003642">
    <property type="protein sequence ID" value="AFZ22713.1"/>
    <property type="molecule type" value="Genomic_DNA"/>
</dbReference>
<dbReference type="eggNOG" id="COG1943">
    <property type="taxonomic scope" value="Bacteria"/>
</dbReference>
<dbReference type="KEGG" id="csg:Cylst_0356"/>
<evidence type="ECO:0000313" key="3">
    <source>
        <dbReference type="Proteomes" id="UP000010475"/>
    </source>
</evidence>
<dbReference type="GO" id="GO:0006313">
    <property type="term" value="P:DNA transposition"/>
    <property type="evidence" value="ECO:0007669"/>
    <property type="project" value="InterPro"/>
</dbReference>
<reference evidence="2 3" key="1">
    <citation type="submission" date="2012-06" db="EMBL/GenBank/DDBJ databases">
        <title>Finished chromosome of genome of Cylindrospermum stagnale PCC 7417.</title>
        <authorList>
            <consortium name="US DOE Joint Genome Institute"/>
            <person name="Gugger M."/>
            <person name="Coursin T."/>
            <person name="Rippka R."/>
            <person name="Tandeau De Marsac N."/>
            <person name="Huntemann M."/>
            <person name="Wei C.-L."/>
            <person name="Han J."/>
            <person name="Detter J.C."/>
            <person name="Han C."/>
            <person name="Tapia R."/>
            <person name="Chen A."/>
            <person name="Kyrpides N."/>
            <person name="Mavromatis K."/>
            <person name="Markowitz V."/>
            <person name="Szeto E."/>
            <person name="Ivanova N."/>
            <person name="Pagani I."/>
            <person name="Pati A."/>
            <person name="Goodwin L."/>
            <person name="Nordberg H.P."/>
            <person name="Cantor M.N."/>
            <person name="Hua S.X."/>
            <person name="Woyke T."/>
            <person name="Kerfeld C.A."/>
        </authorList>
    </citation>
    <scope>NUCLEOTIDE SEQUENCE [LARGE SCALE GENOMIC DNA]</scope>
    <source>
        <strain evidence="2 3">PCC 7417</strain>
    </source>
</reference>
<dbReference type="PANTHER" id="PTHR36966:SF1">
    <property type="entry name" value="REP-ASSOCIATED TYROSINE TRANSPOSASE"/>
    <property type="match status" value="1"/>
</dbReference>
<gene>
    <name evidence="2" type="ORF">Cylst_0356</name>
</gene>
<protein>
    <submittedName>
        <fullName evidence="2">Transposase</fullName>
    </submittedName>
</protein>
<dbReference type="SUPFAM" id="SSF143422">
    <property type="entry name" value="Transposase IS200-like"/>
    <property type="match status" value="1"/>
</dbReference>